<dbReference type="AlphaFoldDB" id="A0A286GYU2"/>
<protein>
    <submittedName>
        <fullName evidence="3">Type VI secretion system protein ImpK</fullName>
    </submittedName>
</protein>
<keyword evidence="1" id="KW-1133">Transmembrane helix</keyword>
<keyword evidence="1" id="KW-0472">Membrane</keyword>
<keyword evidence="4" id="KW-1185">Reference proteome</keyword>
<dbReference type="Proteomes" id="UP000219621">
    <property type="component" value="Unassembled WGS sequence"/>
</dbReference>
<dbReference type="EMBL" id="OCNJ01000012">
    <property type="protein sequence ID" value="SOE00376.1"/>
    <property type="molecule type" value="Genomic_DNA"/>
</dbReference>
<dbReference type="PANTHER" id="PTHR38033:SF1">
    <property type="entry name" value="DOTU FAMILY TYPE IV_VI SECRETION SYSTEM PROTEIN"/>
    <property type="match status" value="1"/>
</dbReference>
<evidence type="ECO:0000313" key="4">
    <source>
        <dbReference type="Proteomes" id="UP000219621"/>
    </source>
</evidence>
<feature type="transmembrane region" description="Helical" evidence="1">
    <location>
        <begin position="254"/>
        <end position="275"/>
    </location>
</feature>
<organism evidence="3 4">
    <name type="scientific">Caenispirillum bisanense</name>
    <dbReference type="NCBI Taxonomy" id="414052"/>
    <lineage>
        <taxon>Bacteria</taxon>
        <taxon>Pseudomonadati</taxon>
        <taxon>Pseudomonadota</taxon>
        <taxon>Alphaproteobacteria</taxon>
        <taxon>Rhodospirillales</taxon>
        <taxon>Novispirillaceae</taxon>
        <taxon>Caenispirillum</taxon>
    </lineage>
</organism>
<dbReference type="OrthoDB" id="345640at2"/>
<gene>
    <name evidence="3" type="ORF">SAMN05421508_11263</name>
</gene>
<dbReference type="Gene3D" id="1.25.40.590">
    <property type="entry name" value="Type IV / VI secretion system, DotU"/>
    <property type="match status" value="1"/>
</dbReference>
<evidence type="ECO:0000259" key="2">
    <source>
        <dbReference type="Pfam" id="PF09850"/>
    </source>
</evidence>
<reference evidence="3 4" key="1">
    <citation type="submission" date="2017-09" db="EMBL/GenBank/DDBJ databases">
        <authorList>
            <person name="Ehlers B."/>
            <person name="Leendertz F.H."/>
        </authorList>
    </citation>
    <scope>NUCLEOTIDE SEQUENCE [LARGE SCALE GENOMIC DNA]</scope>
    <source>
        <strain evidence="3 4">USBA 140</strain>
    </source>
</reference>
<dbReference type="RefSeq" id="WP_097281180.1">
    <property type="nucleotide sequence ID" value="NZ_OCNJ01000012.1"/>
</dbReference>
<keyword evidence="1" id="KW-0812">Transmembrane</keyword>
<dbReference type="InterPro" id="IPR017732">
    <property type="entry name" value="T4/T6SS_DotU"/>
</dbReference>
<name>A0A286GYU2_9PROT</name>
<evidence type="ECO:0000256" key="1">
    <source>
        <dbReference type="SAM" id="Phobius"/>
    </source>
</evidence>
<accession>A0A286GYU2</accession>
<dbReference type="InterPro" id="IPR038522">
    <property type="entry name" value="T4/T6SS_DotU_sf"/>
</dbReference>
<proteinExistence type="predicted"/>
<dbReference type="Pfam" id="PF09850">
    <property type="entry name" value="DotU"/>
    <property type="match status" value="1"/>
</dbReference>
<dbReference type="PANTHER" id="PTHR38033">
    <property type="entry name" value="MEMBRANE PROTEIN-RELATED"/>
    <property type="match status" value="1"/>
</dbReference>
<sequence>MTDAALLARRDILDSFLAFAAELNVHRVAVAGHRRRSRPAAEAAGEGGGDADALPEFLLEAPVGVTEVAARDGELAPMAPVDADIILDRLQQFLESDARQFGRRATDFMLAQYREAQYAMVALADDVFLHELDWPGREQWREALLEQRIFNSRLAGDRIFERIDRLLAAGDRRLLQLAAVYLCILSLGFRGRHRGPGGEAAVRGYAQRLFELLSGREPELLGDFVTTTRPLVPAAYAHTVVGDISRRRRVHPRWPAIVAAVVVGWLLVGQGVWMLTSSPTAEAADSVIRAAGESR</sequence>
<feature type="domain" description="Type IV / VI secretion system DotU" evidence="2">
    <location>
        <begin position="96"/>
        <end position="269"/>
    </location>
</feature>
<evidence type="ECO:0000313" key="3">
    <source>
        <dbReference type="EMBL" id="SOE00376.1"/>
    </source>
</evidence>